<evidence type="ECO:0000313" key="1">
    <source>
        <dbReference type="EMBL" id="RAH66313.1"/>
    </source>
</evidence>
<sequence length="280" mass="31586">MQNITHDLLLGDIPGNPVLSNRNDDDGYADDNLQLESLISDEFLNTKQSIASELESTSLMDVDDQSQSIAQLHSPAATPDDELKFIENYFASYHTLYPMLHEDTFRSVQRGQIPPPYWPVLFNMVLAFGAWLDRDASQDSDNVYFAKAEEHFENVSMGSQGNITLVQGLVLLSDFAQKQGSPEKSGRYIGSAVQISIALRLQVEPQDPIINELDKEIRRRVWWSVYCAESCSAKIYGRPLLLPEDALITVKPVSNIHESTLTSSSNRFRHNVMSQLYTRD</sequence>
<keyword evidence="2" id="KW-1185">Reference proteome</keyword>
<reference evidence="1" key="1">
    <citation type="submission" date="2018-02" db="EMBL/GenBank/DDBJ databases">
        <title>The genomes of Aspergillus section Nigri reveals drivers in fungal speciation.</title>
        <authorList>
            <consortium name="DOE Joint Genome Institute"/>
            <person name="Vesth T.C."/>
            <person name="Nybo J."/>
            <person name="Theobald S."/>
            <person name="Brandl J."/>
            <person name="Frisvad J.C."/>
            <person name="Nielsen K.F."/>
            <person name="Lyhne E.K."/>
            <person name="Kogle M.E."/>
            <person name="Kuo A."/>
            <person name="Riley R."/>
            <person name="Clum A."/>
            <person name="Nolan M."/>
            <person name="Lipzen A."/>
            <person name="Salamov A."/>
            <person name="Henrissat B."/>
            <person name="Wiebenga A."/>
            <person name="De vries R.P."/>
            <person name="Grigoriev I.V."/>
            <person name="Mortensen U.H."/>
            <person name="Andersen M.R."/>
            <person name="Baker S.E."/>
        </authorList>
    </citation>
    <scope>NUCLEOTIDE SEQUENCE</scope>
    <source>
        <strain evidence="1">CBS 121060</strain>
    </source>
</reference>
<organism evidence="1 2">
    <name type="scientific">Aspergillus aculeatinus CBS 121060</name>
    <dbReference type="NCBI Taxonomy" id="1448322"/>
    <lineage>
        <taxon>Eukaryota</taxon>
        <taxon>Fungi</taxon>
        <taxon>Dikarya</taxon>
        <taxon>Ascomycota</taxon>
        <taxon>Pezizomycotina</taxon>
        <taxon>Eurotiomycetes</taxon>
        <taxon>Eurotiomycetidae</taxon>
        <taxon>Eurotiales</taxon>
        <taxon>Aspergillaceae</taxon>
        <taxon>Aspergillus</taxon>
        <taxon>Aspergillus subgen. Circumdati</taxon>
    </lineage>
</organism>
<proteinExistence type="predicted"/>
<dbReference type="Proteomes" id="UP000249661">
    <property type="component" value="Unassembled WGS sequence"/>
</dbReference>
<dbReference type="EMBL" id="KZ824983">
    <property type="protein sequence ID" value="RAH66313.1"/>
    <property type="molecule type" value="Genomic_DNA"/>
</dbReference>
<evidence type="ECO:0000313" key="2">
    <source>
        <dbReference type="Proteomes" id="UP000249661"/>
    </source>
</evidence>
<protein>
    <submittedName>
        <fullName evidence="1">Uncharacterized protein</fullName>
    </submittedName>
</protein>
<accession>A0ACD1GYB1</accession>
<gene>
    <name evidence="1" type="ORF">BO66DRAFT_183684</name>
</gene>
<name>A0ACD1GYB1_9EURO</name>